<dbReference type="PROSITE" id="PS51900">
    <property type="entry name" value="CB"/>
    <property type="match status" value="1"/>
</dbReference>
<keyword evidence="6 10" id="KW-0229">DNA integration</keyword>
<proteinExistence type="inferred from homology"/>
<evidence type="ECO:0000256" key="11">
    <source>
        <dbReference type="NCBIfam" id="TIGR02224"/>
    </source>
</evidence>
<dbReference type="PANTHER" id="PTHR30349">
    <property type="entry name" value="PHAGE INTEGRASE-RELATED"/>
    <property type="match status" value="1"/>
</dbReference>
<feature type="domain" description="Core-binding (CB)" evidence="13">
    <location>
        <begin position="1"/>
        <end position="90"/>
    </location>
</feature>
<sequence length="299" mass="34078">MEEALDAFQIYLKVHKNCSPLTNIAYQKDIFQFNLFTADILNKEPSQVRPSEIDYRIIRQFLSWLIRGGCKKTTAARKLAALRSFFRYLNQEQVVETNPVLMIKTPKQDKKLPSFLYYEEVIELLKAPDERNALGIRDKALLEFIYSSGARVSEVALLKLDSVDVSLGYVRVMGKGAKERLVPFGSKAADAISTYLKEARPKLTLSRSGALFVNYRGDALTVRGMHYIVDKYVKQLALAKKVSPHTLRHSFATHMLDQGADLRVVQELLGHISLSTTQIYTHVTKKRLKEVYQNTHPRA</sequence>
<dbReference type="NCBIfam" id="NF040815">
    <property type="entry name" value="recomb_XerA_Arch"/>
    <property type="match status" value="1"/>
</dbReference>
<dbReference type="NCBIfam" id="TIGR02224">
    <property type="entry name" value="recomb_XerC"/>
    <property type="match status" value="1"/>
</dbReference>
<evidence type="ECO:0000256" key="6">
    <source>
        <dbReference type="ARBA" id="ARBA00022908"/>
    </source>
</evidence>
<evidence type="ECO:0000256" key="5">
    <source>
        <dbReference type="ARBA" id="ARBA00022829"/>
    </source>
</evidence>
<dbReference type="KEGG" id="dbc:MFMK1_002067"/>
<keyword evidence="4 10" id="KW-0132">Cell division</keyword>
<dbReference type="Gene3D" id="1.10.150.130">
    <property type="match status" value="1"/>
</dbReference>
<feature type="active site" evidence="10">
    <location>
        <position position="175"/>
    </location>
</feature>
<dbReference type="GO" id="GO:0003677">
    <property type="term" value="F:DNA binding"/>
    <property type="evidence" value="ECO:0007669"/>
    <property type="project" value="UniProtKB-UniRule"/>
</dbReference>
<dbReference type="InterPro" id="IPR050090">
    <property type="entry name" value="Tyrosine_recombinase_XerCD"/>
</dbReference>
<evidence type="ECO:0000256" key="8">
    <source>
        <dbReference type="ARBA" id="ARBA00023172"/>
    </source>
</evidence>
<evidence type="ECO:0000259" key="13">
    <source>
        <dbReference type="PROSITE" id="PS51900"/>
    </source>
</evidence>
<evidence type="ECO:0000256" key="4">
    <source>
        <dbReference type="ARBA" id="ARBA00022618"/>
    </source>
</evidence>
<comment type="function">
    <text evidence="10">Site-specific tyrosine recombinase, which acts by catalyzing the cutting and rejoining of the recombining DNA molecules. The XerC-XerD complex is essential to convert dimers of the bacterial chromosome into monomers to permit their segregation at cell division. It also contributes to the segregational stability of plasmids.</text>
</comment>
<protein>
    <recommendedName>
        <fullName evidence="10 11">Tyrosine recombinase XerC</fullName>
    </recommendedName>
</protein>
<dbReference type="GO" id="GO:0051301">
    <property type="term" value="P:cell division"/>
    <property type="evidence" value="ECO:0007669"/>
    <property type="project" value="UniProtKB-UniRule"/>
</dbReference>
<feature type="active site" evidence="10">
    <location>
        <position position="151"/>
    </location>
</feature>
<evidence type="ECO:0000313" key="15">
    <source>
        <dbReference type="Proteomes" id="UP001329915"/>
    </source>
</evidence>
<gene>
    <name evidence="10 14" type="primary">xerC</name>
    <name evidence="14" type="ORF">MFMK1_002067</name>
</gene>
<keyword evidence="9 10" id="KW-0131">Cell cycle</keyword>
<comment type="subcellular location">
    <subcellularLocation>
        <location evidence="1 10">Cytoplasm</location>
    </subcellularLocation>
</comment>
<dbReference type="InterPro" id="IPR010998">
    <property type="entry name" value="Integrase_recombinase_N"/>
</dbReference>
<keyword evidence="8 10" id="KW-0233">DNA recombination</keyword>
<dbReference type="Proteomes" id="UP001329915">
    <property type="component" value="Chromosome"/>
</dbReference>
<evidence type="ECO:0000256" key="2">
    <source>
        <dbReference type="ARBA" id="ARBA00006657"/>
    </source>
</evidence>
<evidence type="ECO:0000256" key="7">
    <source>
        <dbReference type="ARBA" id="ARBA00023125"/>
    </source>
</evidence>
<name>A0AAU0UNX6_9FIRM</name>
<dbReference type="PANTHER" id="PTHR30349:SF77">
    <property type="entry name" value="TYROSINE RECOMBINASE XERC"/>
    <property type="match status" value="1"/>
</dbReference>
<dbReference type="NCBIfam" id="NF001399">
    <property type="entry name" value="PRK00283.1"/>
    <property type="match status" value="1"/>
</dbReference>
<dbReference type="InterPro" id="IPR013762">
    <property type="entry name" value="Integrase-like_cat_sf"/>
</dbReference>
<dbReference type="GO" id="GO:0005737">
    <property type="term" value="C:cytoplasm"/>
    <property type="evidence" value="ECO:0007669"/>
    <property type="project" value="UniProtKB-SubCell"/>
</dbReference>
<dbReference type="InterPro" id="IPR004107">
    <property type="entry name" value="Integrase_SAM-like_N"/>
</dbReference>
<evidence type="ECO:0000256" key="3">
    <source>
        <dbReference type="ARBA" id="ARBA00022490"/>
    </source>
</evidence>
<dbReference type="GO" id="GO:0009037">
    <property type="term" value="F:tyrosine-based site-specific recombinase activity"/>
    <property type="evidence" value="ECO:0007669"/>
    <property type="project" value="UniProtKB-UniRule"/>
</dbReference>
<evidence type="ECO:0000313" key="14">
    <source>
        <dbReference type="EMBL" id="WRO22242.1"/>
    </source>
</evidence>
<evidence type="ECO:0000256" key="9">
    <source>
        <dbReference type="ARBA" id="ARBA00023306"/>
    </source>
</evidence>
<dbReference type="PROSITE" id="PS51898">
    <property type="entry name" value="TYR_RECOMBINASE"/>
    <property type="match status" value="1"/>
</dbReference>
<dbReference type="Gene3D" id="1.10.443.10">
    <property type="entry name" value="Intergrase catalytic core"/>
    <property type="match status" value="1"/>
</dbReference>
<dbReference type="InterPro" id="IPR023009">
    <property type="entry name" value="Tyrosine_recombinase_XerC/XerD"/>
</dbReference>
<dbReference type="InterPro" id="IPR011010">
    <property type="entry name" value="DNA_brk_join_enz"/>
</dbReference>
<evidence type="ECO:0000259" key="12">
    <source>
        <dbReference type="PROSITE" id="PS51898"/>
    </source>
</evidence>
<dbReference type="CDD" id="cd00798">
    <property type="entry name" value="INT_XerDC_C"/>
    <property type="match status" value="1"/>
</dbReference>
<keyword evidence="5 10" id="KW-0159">Chromosome partition</keyword>
<comment type="subunit">
    <text evidence="10">Forms a cyclic heterotetrameric complex composed of two molecules of XerC and two molecules of XerD.</text>
</comment>
<reference evidence="14 15" key="1">
    <citation type="submission" date="2023-04" db="EMBL/GenBank/DDBJ databases">
        <authorList>
            <person name="Hsu D."/>
        </authorList>
    </citation>
    <scope>NUCLEOTIDE SEQUENCE [LARGE SCALE GENOMIC DNA]</scope>
    <source>
        <strain evidence="14 15">MK1</strain>
    </source>
</reference>
<dbReference type="InterPro" id="IPR002104">
    <property type="entry name" value="Integrase_catalytic"/>
</dbReference>
<feature type="active site" evidence="10">
    <location>
        <position position="245"/>
    </location>
</feature>
<feature type="active site" description="O-(3'-phospho-DNA)-tyrosine intermediate" evidence="10">
    <location>
        <position position="280"/>
    </location>
</feature>
<comment type="similarity">
    <text evidence="2 10">Belongs to the 'phage' integrase family. XerC subfamily.</text>
</comment>
<accession>A0AAU0UNX6</accession>
<dbReference type="Pfam" id="PF02899">
    <property type="entry name" value="Phage_int_SAM_1"/>
    <property type="match status" value="1"/>
</dbReference>
<keyword evidence="7 10" id="KW-0238">DNA-binding</keyword>
<keyword evidence="15" id="KW-1185">Reference proteome</keyword>
<feature type="domain" description="Tyr recombinase" evidence="12">
    <location>
        <begin position="111"/>
        <end position="293"/>
    </location>
</feature>
<evidence type="ECO:0000256" key="1">
    <source>
        <dbReference type="ARBA" id="ARBA00004496"/>
    </source>
</evidence>
<dbReference type="InterPro" id="IPR044068">
    <property type="entry name" value="CB"/>
</dbReference>
<dbReference type="AlphaFoldDB" id="A0AAU0UNX6"/>
<dbReference type="HAMAP" id="MF_01808">
    <property type="entry name" value="Recomb_XerC_XerD"/>
    <property type="match status" value="1"/>
</dbReference>
<dbReference type="Pfam" id="PF00589">
    <property type="entry name" value="Phage_integrase"/>
    <property type="match status" value="1"/>
</dbReference>
<dbReference type="GO" id="GO:0007059">
    <property type="term" value="P:chromosome segregation"/>
    <property type="evidence" value="ECO:0007669"/>
    <property type="project" value="UniProtKB-UniRule"/>
</dbReference>
<dbReference type="EMBL" id="CP121694">
    <property type="protein sequence ID" value="WRO22242.1"/>
    <property type="molecule type" value="Genomic_DNA"/>
</dbReference>
<organism evidence="14 15">
    <name type="scientific">Metallumcola ferriviriculae</name>
    <dbReference type="NCBI Taxonomy" id="3039180"/>
    <lineage>
        <taxon>Bacteria</taxon>
        <taxon>Bacillati</taxon>
        <taxon>Bacillota</taxon>
        <taxon>Clostridia</taxon>
        <taxon>Neomoorellales</taxon>
        <taxon>Desulfitibacteraceae</taxon>
        <taxon>Metallumcola</taxon>
    </lineage>
</organism>
<keyword evidence="3 10" id="KW-0963">Cytoplasm</keyword>
<feature type="active site" evidence="10">
    <location>
        <position position="248"/>
    </location>
</feature>
<dbReference type="InterPro" id="IPR011931">
    <property type="entry name" value="Recomb_XerC"/>
</dbReference>
<dbReference type="SUPFAM" id="SSF56349">
    <property type="entry name" value="DNA breaking-rejoining enzymes"/>
    <property type="match status" value="1"/>
</dbReference>
<evidence type="ECO:0000256" key="10">
    <source>
        <dbReference type="HAMAP-Rule" id="MF_01808"/>
    </source>
</evidence>
<feature type="active site" evidence="10">
    <location>
        <position position="271"/>
    </location>
</feature>
<dbReference type="GO" id="GO:0006313">
    <property type="term" value="P:DNA transposition"/>
    <property type="evidence" value="ECO:0007669"/>
    <property type="project" value="UniProtKB-UniRule"/>
</dbReference>